<dbReference type="RefSeq" id="WP_143102437.1">
    <property type="nucleotide sequence ID" value="NZ_FOZP01000011.1"/>
</dbReference>
<evidence type="ECO:0000313" key="2">
    <source>
        <dbReference type="EMBL" id="SFS80469.1"/>
    </source>
</evidence>
<keyword evidence="1" id="KW-0732">Signal</keyword>
<name>A0A1I6SU67_9FLAO</name>
<keyword evidence="3" id="KW-1185">Reference proteome</keyword>
<dbReference type="Proteomes" id="UP000199312">
    <property type="component" value="Unassembled WGS sequence"/>
</dbReference>
<evidence type="ECO:0000313" key="3">
    <source>
        <dbReference type="Proteomes" id="UP000199312"/>
    </source>
</evidence>
<dbReference type="EMBL" id="FOZP01000011">
    <property type="protein sequence ID" value="SFS80469.1"/>
    <property type="molecule type" value="Genomic_DNA"/>
</dbReference>
<proteinExistence type="predicted"/>
<reference evidence="3" key="1">
    <citation type="submission" date="2016-10" db="EMBL/GenBank/DDBJ databases">
        <authorList>
            <person name="Varghese N."/>
            <person name="Submissions S."/>
        </authorList>
    </citation>
    <scope>NUCLEOTIDE SEQUENCE [LARGE SCALE GENOMIC DNA]</scope>
    <source>
        <strain evidence="3">DSM 24450</strain>
    </source>
</reference>
<evidence type="ECO:0000256" key="1">
    <source>
        <dbReference type="SAM" id="SignalP"/>
    </source>
</evidence>
<gene>
    <name evidence="2" type="ORF">SAMN04488006_0128</name>
</gene>
<protein>
    <submittedName>
        <fullName evidence="2">Uncharacterized protein</fullName>
    </submittedName>
</protein>
<feature type="signal peptide" evidence="1">
    <location>
        <begin position="1"/>
        <end position="21"/>
    </location>
</feature>
<sequence length="225" mass="25681">MKFQYLYFFLLISFTSLTVFSQNDTSKVKKIDNEVTLPKNNGQLKVDFSKVKINPNTNLDLKIEEKVNTNAINNNLNKYNTTNNSNFLLETLPEDRDITGKKYWNNEDVTHKKLKTSVSLGTLNSKTKTVKIECRDYSYVDGDRIRIYINEQVVSDNIGLKGNYYVYYLTLEKGYNKIDFQALNQGLSGPNTAELNIYDANGTLISSKEWGLSTGEIATLGVLFY</sequence>
<dbReference type="OrthoDB" id="1148517at2"/>
<dbReference type="AlphaFoldDB" id="A0A1I6SU67"/>
<dbReference type="STRING" id="593133.SAMN04488006_0128"/>
<organism evidence="2 3">
    <name type="scientific">Lutibacter maritimus</name>
    <dbReference type="NCBI Taxonomy" id="593133"/>
    <lineage>
        <taxon>Bacteria</taxon>
        <taxon>Pseudomonadati</taxon>
        <taxon>Bacteroidota</taxon>
        <taxon>Flavobacteriia</taxon>
        <taxon>Flavobacteriales</taxon>
        <taxon>Flavobacteriaceae</taxon>
        <taxon>Lutibacter</taxon>
    </lineage>
</organism>
<feature type="chain" id="PRO_5011550520" evidence="1">
    <location>
        <begin position="22"/>
        <end position="225"/>
    </location>
</feature>
<accession>A0A1I6SU67</accession>